<proteinExistence type="predicted"/>
<protein>
    <submittedName>
        <fullName evidence="1">Uncharacterized protein</fullName>
    </submittedName>
</protein>
<dbReference type="EMBL" id="JAYGJQ010000002">
    <property type="protein sequence ID" value="MEA9357238.1"/>
    <property type="molecule type" value="Genomic_DNA"/>
</dbReference>
<sequence>MVAKAAMSKKGNKRETKALERDYADSYSKFKEFEDRRYAGMKNSRSRKWHYEPADWIEKTIAQEEWEINYKNQSGEGCRT</sequence>
<reference evidence="1 2" key="1">
    <citation type="submission" date="2023-11" db="EMBL/GenBank/DDBJ databases">
        <title>A Novel Polar Bacteriovorax (B. antarcticus) Isolated from the Biocrust in Antarctica.</title>
        <authorList>
            <person name="Mun W."/>
            <person name="Choi S.Y."/>
            <person name="Mitchell R.J."/>
        </authorList>
    </citation>
    <scope>NUCLEOTIDE SEQUENCE [LARGE SCALE GENOMIC DNA]</scope>
    <source>
        <strain evidence="1 2">PP10</strain>
    </source>
</reference>
<accession>A0ABU5VVZ6</accession>
<organism evidence="1 2">
    <name type="scientific">Bacteriovorax antarcticus</name>
    <dbReference type="NCBI Taxonomy" id="3088717"/>
    <lineage>
        <taxon>Bacteria</taxon>
        <taxon>Pseudomonadati</taxon>
        <taxon>Bdellovibrionota</taxon>
        <taxon>Bacteriovoracia</taxon>
        <taxon>Bacteriovoracales</taxon>
        <taxon>Bacteriovoracaceae</taxon>
        <taxon>Bacteriovorax</taxon>
    </lineage>
</organism>
<dbReference type="Proteomes" id="UP001302274">
    <property type="component" value="Unassembled WGS sequence"/>
</dbReference>
<gene>
    <name evidence="1" type="ORF">SHI21_13520</name>
</gene>
<dbReference type="RefSeq" id="WP_323577163.1">
    <property type="nucleotide sequence ID" value="NZ_JAYGJQ010000002.1"/>
</dbReference>
<name>A0ABU5VVZ6_9BACT</name>
<comment type="caution">
    <text evidence="1">The sequence shown here is derived from an EMBL/GenBank/DDBJ whole genome shotgun (WGS) entry which is preliminary data.</text>
</comment>
<evidence type="ECO:0000313" key="1">
    <source>
        <dbReference type="EMBL" id="MEA9357238.1"/>
    </source>
</evidence>
<keyword evidence="2" id="KW-1185">Reference proteome</keyword>
<evidence type="ECO:0000313" key="2">
    <source>
        <dbReference type="Proteomes" id="UP001302274"/>
    </source>
</evidence>